<dbReference type="SUPFAM" id="SSF158235">
    <property type="entry name" value="SOCS box-like"/>
    <property type="match status" value="1"/>
</dbReference>
<accession>A0AAE0SFZ1</accession>
<dbReference type="GO" id="GO:0035556">
    <property type="term" value="P:intracellular signal transduction"/>
    <property type="evidence" value="ECO:0007669"/>
    <property type="project" value="InterPro"/>
</dbReference>
<dbReference type="SMART" id="SM00248">
    <property type="entry name" value="ANK"/>
    <property type="match status" value="17"/>
</dbReference>
<dbReference type="PROSITE" id="PS50297">
    <property type="entry name" value="ANK_REP_REGION"/>
    <property type="match status" value="5"/>
</dbReference>
<dbReference type="PROSITE" id="PS50088">
    <property type="entry name" value="ANK_REPEAT"/>
    <property type="match status" value="11"/>
</dbReference>
<keyword evidence="2 3" id="KW-0040">ANK repeat</keyword>
<feature type="repeat" description="ANK" evidence="3">
    <location>
        <begin position="385"/>
        <end position="417"/>
    </location>
</feature>
<dbReference type="Pfam" id="PF07525">
    <property type="entry name" value="SOCS_box"/>
    <property type="match status" value="1"/>
</dbReference>
<evidence type="ECO:0000313" key="7">
    <source>
        <dbReference type="Proteomes" id="UP001195483"/>
    </source>
</evidence>
<dbReference type="EMBL" id="JAEAOA010001700">
    <property type="protein sequence ID" value="KAK3591337.1"/>
    <property type="molecule type" value="Genomic_DNA"/>
</dbReference>
<evidence type="ECO:0000256" key="1">
    <source>
        <dbReference type="ARBA" id="ARBA00022737"/>
    </source>
</evidence>
<feature type="repeat" description="ANK" evidence="3">
    <location>
        <begin position="352"/>
        <end position="384"/>
    </location>
</feature>
<dbReference type="SMART" id="SM00969">
    <property type="entry name" value="SOCS_box"/>
    <property type="match status" value="1"/>
</dbReference>
<evidence type="ECO:0000256" key="3">
    <source>
        <dbReference type="PROSITE-ProRule" id="PRU00023"/>
    </source>
</evidence>
<dbReference type="Proteomes" id="UP001195483">
    <property type="component" value="Unassembled WGS sequence"/>
</dbReference>
<dbReference type="InterPro" id="IPR036036">
    <property type="entry name" value="SOCS_box-like_dom_sf"/>
</dbReference>
<dbReference type="PRINTS" id="PR01415">
    <property type="entry name" value="ANKYRIN"/>
</dbReference>
<dbReference type="PROSITE" id="PS50225">
    <property type="entry name" value="SOCS"/>
    <property type="match status" value="1"/>
</dbReference>
<evidence type="ECO:0000256" key="4">
    <source>
        <dbReference type="SAM" id="MobiDB-lite"/>
    </source>
</evidence>
<reference evidence="6" key="2">
    <citation type="journal article" date="2021" name="Genome Biol. Evol.">
        <title>Developing a high-quality reference genome for a parasitic bivalve with doubly uniparental inheritance (Bivalvia: Unionida).</title>
        <authorList>
            <person name="Smith C.H."/>
        </authorList>
    </citation>
    <scope>NUCLEOTIDE SEQUENCE</scope>
    <source>
        <strain evidence="6">CHS0354</strain>
        <tissue evidence="6">Mantle</tissue>
    </source>
</reference>
<dbReference type="InterPro" id="IPR001496">
    <property type="entry name" value="SOCS_box"/>
</dbReference>
<keyword evidence="1" id="KW-0677">Repeat</keyword>
<feature type="repeat" description="ANK" evidence="3">
    <location>
        <begin position="122"/>
        <end position="154"/>
    </location>
</feature>
<dbReference type="CDD" id="cd03716">
    <property type="entry name" value="SOCS_ASB_like"/>
    <property type="match status" value="1"/>
</dbReference>
<name>A0AAE0SFZ1_9BIVA</name>
<dbReference type="Gene3D" id="1.10.750.20">
    <property type="entry name" value="SOCS box"/>
    <property type="match status" value="1"/>
</dbReference>
<evidence type="ECO:0000313" key="6">
    <source>
        <dbReference type="EMBL" id="KAK3591337.1"/>
    </source>
</evidence>
<feature type="compositionally biased region" description="Basic and acidic residues" evidence="4">
    <location>
        <begin position="1"/>
        <end position="20"/>
    </location>
</feature>
<feature type="region of interest" description="Disordered" evidence="4">
    <location>
        <begin position="1"/>
        <end position="21"/>
    </location>
</feature>
<dbReference type="PANTHER" id="PTHR24198:SF165">
    <property type="entry name" value="ANKYRIN REPEAT-CONTAINING PROTEIN-RELATED"/>
    <property type="match status" value="1"/>
</dbReference>
<feature type="repeat" description="ANK" evidence="3">
    <location>
        <begin position="553"/>
        <end position="585"/>
    </location>
</feature>
<feature type="repeat" description="ANK" evidence="3">
    <location>
        <begin position="418"/>
        <end position="451"/>
    </location>
</feature>
<gene>
    <name evidence="6" type="ORF">CHS0354_028444</name>
</gene>
<evidence type="ECO:0000259" key="5">
    <source>
        <dbReference type="PROSITE" id="PS50225"/>
    </source>
</evidence>
<feature type="repeat" description="ANK" evidence="3">
    <location>
        <begin position="155"/>
        <end position="187"/>
    </location>
</feature>
<feature type="repeat" description="ANK" evidence="3">
    <location>
        <begin position="56"/>
        <end position="88"/>
    </location>
</feature>
<dbReference type="Gene3D" id="1.25.40.20">
    <property type="entry name" value="Ankyrin repeat-containing domain"/>
    <property type="match status" value="4"/>
</dbReference>
<feature type="domain" description="SOCS box" evidence="5">
    <location>
        <begin position="655"/>
        <end position="707"/>
    </location>
</feature>
<dbReference type="PANTHER" id="PTHR24198">
    <property type="entry name" value="ANKYRIN REPEAT AND PROTEIN KINASE DOMAIN-CONTAINING PROTEIN"/>
    <property type="match status" value="1"/>
</dbReference>
<dbReference type="AlphaFoldDB" id="A0AAE0SFZ1"/>
<dbReference type="InterPro" id="IPR036770">
    <property type="entry name" value="Ankyrin_rpt-contain_sf"/>
</dbReference>
<reference evidence="6" key="3">
    <citation type="submission" date="2023-05" db="EMBL/GenBank/DDBJ databases">
        <authorList>
            <person name="Smith C.H."/>
        </authorList>
    </citation>
    <scope>NUCLEOTIDE SEQUENCE</scope>
    <source>
        <strain evidence="6">CHS0354</strain>
        <tissue evidence="6">Mantle</tissue>
    </source>
</reference>
<comment type="caution">
    <text evidence="6">The sequence shown here is derived from an EMBL/GenBank/DDBJ whole genome shotgun (WGS) entry which is preliminary data.</text>
</comment>
<dbReference type="Pfam" id="PF00023">
    <property type="entry name" value="Ank"/>
    <property type="match status" value="1"/>
</dbReference>
<dbReference type="SUPFAM" id="SSF48403">
    <property type="entry name" value="Ankyrin repeat"/>
    <property type="match status" value="2"/>
</dbReference>
<feature type="repeat" description="ANK" evidence="3">
    <location>
        <begin position="188"/>
        <end position="220"/>
    </location>
</feature>
<evidence type="ECO:0000256" key="2">
    <source>
        <dbReference type="ARBA" id="ARBA00023043"/>
    </source>
</evidence>
<dbReference type="InterPro" id="IPR002110">
    <property type="entry name" value="Ankyrin_rpt"/>
</dbReference>
<proteinExistence type="predicted"/>
<feature type="repeat" description="ANK" evidence="3">
    <location>
        <begin position="454"/>
        <end position="486"/>
    </location>
</feature>
<protein>
    <recommendedName>
        <fullName evidence="5">SOCS box domain-containing protein</fullName>
    </recommendedName>
</protein>
<sequence length="748" mass="83784">MDIVGRRNTRDNSRAGFEKREKRRTIRGLQEAIDNKDVEAVKQILTGDFDVDFQYRSQTALQLAVKQGCLEICKLLIEKGANVNMADAELNNLLNMACWRGFFDIAKLLVDNNAGIDDRNIHGSTPLNTCAFRGYADILPLLLQAKCNPDLPNDHGHTPLHTATKLCNKEIVQMLILGGCDVNMMDFERRTPLMMAAELGYSDIARLLLKGGVDSDLKDKQGGSESNIQVKWRGADPNLQDKRGATACFEAASKGHVEVLNELICAKADLNLPLTKGTSPLLESVYTNHLDVALKLIQGGCNVNQTDRRNQAPIHAAVALVSKYFNEEKETMMSLIRALVEAGCDLNVGDQLGESPLYQSVGGGDIELTKYLLDKKADPTVITNKGEGILHAGVYGNKSDVMELLLKAGCPINVVNERGEHPLMTAVLNHSDIKMVRLLIDAGSDLNLQCKQAQNMTTLHRAILYYYSEAALMLIDSGCDINIRNDNDQTALYIACEKGNDEVVKRLLENPKCSLKITRTSAIPLHAAVVSGHPRIVQMLVDAGCDINLINVEGLTPVQHATEEHNFHITKLLLKYNCDLNFHHHIKRMYRCCLKQEDQHPHFCLEPLFLALTHKNVDLIRLFINCYYTLPTDTIKMLTDVFRSTPEMSEHFSPQLKEEILNTLCNATKHPRKLQEICRGVVRQILGQGIHAKVEQLPLANRLKAYILMDEYFGSLDKIIEEMELSHPFTFVAFRSAHEEEEEEHNDY</sequence>
<keyword evidence="7" id="KW-1185">Reference proteome</keyword>
<reference evidence="6" key="1">
    <citation type="journal article" date="2021" name="Genome Biol. Evol.">
        <title>A High-Quality Reference Genome for a Parasitic Bivalve with Doubly Uniparental Inheritance (Bivalvia: Unionida).</title>
        <authorList>
            <person name="Smith C.H."/>
        </authorList>
    </citation>
    <scope>NUCLEOTIDE SEQUENCE</scope>
    <source>
        <strain evidence="6">CHS0354</strain>
    </source>
</reference>
<dbReference type="Pfam" id="PF12796">
    <property type="entry name" value="Ank_2"/>
    <property type="match status" value="5"/>
</dbReference>
<feature type="repeat" description="ANK" evidence="3">
    <location>
        <begin position="520"/>
        <end position="552"/>
    </location>
</feature>
<organism evidence="6 7">
    <name type="scientific">Potamilus streckersoni</name>
    <dbReference type="NCBI Taxonomy" id="2493646"/>
    <lineage>
        <taxon>Eukaryota</taxon>
        <taxon>Metazoa</taxon>
        <taxon>Spiralia</taxon>
        <taxon>Lophotrochozoa</taxon>
        <taxon>Mollusca</taxon>
        <taxon>Bivalvia</taxon>
        <taxon>Autobranchia</taxon>
        <taxon>Heteroconchia</taxon>
        <taxon>Palaeoheterodonta</taxon>
        <taxon>Unionida</taxon>
        <taxon>Unionoidea</taxon>
        <taxon>Unionidae</taxon>
        <taxon>Ambleminae</taxon>
        <taxon>Lampsilini</taxon>
        <taxon>Potamilus</taxon>
    </lineage>
</organism>
<feature type="repeat" description="ANK" evidence="3">
    <location>
        <begin position="276"/>
        <end position="308"/>
    </location>
</feature>